<keyword evidence="1" id="KW-1185">Reference proteome</keyword>
<organism evidence="1 2">
    <name type="scientific">Ascaris lumbricoides</name>
    <name type="common">Giant roundworm</name>
    <dbReference type="NCBI Taxonomy" id="6252"/>
    <lineage>
        <taxon>Eukaryota</taxon>
        <taxon>Metazoa</taxon>
        <taxon>Ecdysozoa</taxon>
        <taxon>Nematoda</taxon>
        <taxon>Chromadorea</taxon>
        <taxon>Rhabditida</taxon>
        <taxon>Spirurina</taxon>
        <taxon>Ascaridomorpha</taxon>
        <taxon>Ascaridoidea</taxon>
        <taxon>Ascarididae</taxon>
        <taxon>Ascaris</taxon>
    </lineage>
</organism>
<dbReference type="WBParaSite" id="ALUE_0001187401-mRNA-1">
    <property type="protein sequence ID" value="ALUE_0001187401-mRNA-1"/>
    <property type="gene ID" value="ALUE_0001187401"/>
</dbReference>
<dbReference type="AlphaFoldDB" id="A0A0M3I4V8"/>
<dbReference type="Proteomes" id="UP000036681">
    <property type="component" value="Unplaced"/>
</dbReference>
<evidence type="ECO:0000313" key="2">
    <source>
        <dbReference type="WBParaSite" id="ALUE_0001187401-mRNA-1"/>
    </source>
</evidence>
<accession>A0A0M3I4V8</accession>
<name>A0A0M3I4V8_ASCLU</name>
<evidence type="ECO:0000313" key="1">
    <source>
        <dbReference type="Proteomes" id="UP000036681"/>
    </source>
</evidence>
<reference evidence="2" key="1">
    <citation type="submission" date="2017-02" db="UniProtKB">
        <authorList>
            <consortium name="WormBaseParasite"/>
        </authorList>
    </citation>
    <scope>IDENTIFICATION</scope>
</reference>
<sequence>LQPVTGLLPTSGAAPNAARGKDLEAKVLRFHRVALHEDCLEQRRRQRPRAEEEEGPVRDRVDSPRKCFREVAAANSYKMPFIVEYTLNASLQVNHSRSSIHTVMRNGEPLRIHTNTIKELWSHAKRKFKEMLGNPKGNFESYISEFIFRCMTKTPSSHASLTPPVGCTIPTDAIIIVVVRHLTF</sequence>
<proteinExistence type="predicted"/>
<protein>
    <submittedName>
        <fullName evidence="2">DDE_Tnp_IS1595 domain-containing protein</fullName>
    </submittedName>
</protein>